<comment type="subunit">
    <text evidence="13">ORC is composed of six subunits.</text>
</comment>
<dbReference type="SMART" id="SM00439">
    <property type="entry name" value="BAH"/>
    <property type="match status" value="1"/>
</dbReference>
<name>A0A6P9BJF4_PANGU</name>
<keyword evidence="8 13" id="KW-0067">ATP-binding</keyword>
<dbReference type="InterPro" id="IPR003593">
    <property type="entry name" value="AAA+_ATPase"/>
</dbReference>
<feature type="region of interest" description="Disordered" evidence="14">
    <location>
        <begin position="351"/>
        <end position="385"/>
    </location>
</feature>
<dbReference type="InterPro" id="IPR043151">
    <property type="entry name" value="BAH_sf"/>
</dbReference>
<dbReference type="InterPro" id="IPR027417">
    <property type="entry name" value="P-loop_NTPase"/>
</dbReference>
<evidence type="ECO:0000256" key="4">
    <source>
        <dbReference type="ARBA" id="ARBA00022553"/>
    </source>
</evidence>
<dbReference type="GO" id="GO:0003682">
    <property type="term" value="F:chromatin binding"/>
    <property type="evidence" value="ECO:0007669"/>
    <property type="project" value="InterPro"/>
</dbReference>
<feature type="domain" description="BAH" evidence="15">
    <location>
        <begin position="57"/>
        <end position="179"/>
    </location>
</feature>
<dbReference type="GO" id="GO:0005664">
    <property type="term" value="C:nuclear origin of replication recognition complex"/>
    <property type="evidence" value="ECO:0007669"/>
    <property type="project" value="TreeGrafter"/>
</dbReference>
<dbReference type="Pfam" id="PF01426">
    <property type="entry name" value="BAH"/>
    <property type="match status" value="1"/>
</dbReference>
<evidence type="ECO:0000256" key="8">
    <source>
        <dbReference type="ARBA" id="ARBA00022840"/>
    </source>
</evidence>
<dbReference type="InterPro" id="IPR003959">
    <property type="entry name" value="ATPase_AAA_core"/>
</dbReference>
<evidence type="ECO:0000256" key="12">
    <source>
        <dbReference type="ARBA" id="ARBA00046605"/>
    </source>
</evidence>
<evidence type="ECO:0000313" key="17">
    <source>
        <dbReference type="RefSeq" id="XP_034270973.1"/>
    </source>
</evidence>
<evidence type="ECO:0000256" key="5">
    <source>
        <dbReference type="ARBA" id="ARBA00022705"/>
    </source>
</evidence>
<dbReference type="Gene3D" id="2.30.30.490">
    <property type="match status" value="1"/>
</dbReference>
<keyword evidence="11 13" id="KW-0539">Nucleus</keyword>
<evidence type="ECO:0000256" key="9">
    <source>
        <dbReference type="ARBA" id="ARBA00022842"/>
    </source>
</evidence>
<feature type="compositionally biased region" description="Polar residues" evidence="14">
    <location>
        <begin position="463"/>
        <end position="474"/>
    </location>
</feature>
<dbReference type="InterPro" id="IPR054425">
    <property type="entry name" value="Cdc6_ORC1-like_ATPase_lid"/>
</dbReference>
<evidence type="ECO:0000256" key="13">
    <source>
        <dbReference type="RuleBase" id="RU365058"/>
    </source>
</evidence>
<evidence type="ECO:0000256" key="6">
    <source>
        <dbReference type="ARBA" id="ARBA00022723"/>
    </source>
</evidence>
<feature type="compositionally biased region" description="Polar residues" evidence="14">
    <location>
        <begin position="441"/>
        <end position="454"/>
    </location>
</feature>
<dbReference type="InterPro" id="IPR050311">
    <property type="entry name" value="ORC1/CDC6"/>
</dbReference>
<dbReference type="Pfam" id="PF22606">
    <property type="entry name" value="Cdc6-ORC-like_ATPase_lid"/>
    <property type="match status" value="1"/>
</dbReference>
<accession>A0A6P9BJF4</accession>
<dbReference type="GO" id="GO:0016887">
    <property type="term" value="F:ATP hydrolysis activity"/>
    <property type="evidence" value="ECO:0007669"/>
    <property type="project" value="InterPro"/>
</dbReference>
<proteinExistence type="inferred from homology"/>
<dbReference type="FunFam" id="2.30.30.490:FF:000010">
    <property type="entry name" value="Origin recognition complex subunit 1"/>
    <property type="match status" value="1"/>
</dbReference>
<evidence type="ECO:0000313" key="16">
    <source>
        <dbReference type="Proteomes" id="UP001652622"/>
    </source>
</evidence>
<dbReference type="FunFam" id="1.10.8.60:FF:000062">
    <property type="entry name" value="Origin recognition complex subunit 1"/>
    <property type="match status" value="1"/>
</dbReference>
<evidence type="ECO:0000256" key="10">
    <source>
        <dbReference type="ARBA" id="ARBA00023125"/>
    </source>
</evidence>
<dbReference type="GO" id="GO:0005524">
    <property type="term" value="F:ATP binding"/>
    <property type="evidence" value="ECO:0007669"/>
    <property type="project" value="UniProtKB-KW"/>
</dbReference>
<evidence type="ECO:0000256" key="11">
    <source>
        <dbReference type="ARBA" id="ARBA00023242"/>
    </source>
</evidence>
<dbReference type="AlphaFoldDB" id="A0A6P9BJF4"/>
<dbReference type="Pfam" id="PF09079">
    <property type="entry name" value="WHD_Cdc6"/>
    <property type="match status" value="1"/>
</dbReference>
<keyword evidence="16" id="KW-1185">Reference proteome</keyword>
<protein>
    <recommendedName>
        <fullName evidence="3 13">Origin recognition complex subunit 1</fullName>
    </recommendedName>
</protein>
<dbReference type="FunFam" id="3.40.50.300:FF:000199">
    <property type="entry name" value="Origin recognition complex subunit 1"/>
    <property type="match status" value="1"/>
</dbReference>
<dbReference type="PANTHER" id="PTHR10763">
    <property type="entry name" value="CELL DIVISION CONTROL PROTEIN 6-RELATED"/>
    <property type="match status" value="1"/>
</dbReference>
<dbReference type="GO" id="GO:0033314">
    <property type="term" value="P:mitotic DNA replication checkpoint signaling"/>
    <property type="evidence" value="ECO:0007669"/>
    <property type="project" value="TreeGrafter"/>
</dbReference>
<dbReference type="InterPro" id="IPR015163">
    <property type="entry name" value="Cdc6_C"/>
</dbReference>
<evidence type="ECO:0000256" key="7">
    <source>
        <dbReference type="ARBA" id="ARBA00022741"/>
    </source>
</evidence>
<dbReference type="Proteomes" id="UP001652622">
    <property type="component" value="Unplaced"/>
</dbReference>
<dbReference type="PANTHER" id="PTHR10763:SF23">
    <property type="entry name" value="ORIGIN RECOGNITION COMPLEX SUBUNIT 1"/>
    <property type="match status" value="1"/>
</dbReference>
<dbReference type="InterPro" id="IPR001025">
    <property type="entry name" value="BAH_dom"/>
</dbReference>
<sequence>MNCSPSWRKSLPHTINTRSQGKRIYSWIGKAISTDRKLQISHYRGISIKCEKDISDICIFPGEFIFIEEEEYDQLFVARLLKLYEDGAQEKHAVVEWFSRIEEIPFGLRKSLGQKATQEIFLNEETEWDTDVFVSSIVCKIMVIPLSPCETLPTEVKDKQVMFVRKSWDGKKIKPLRPNLLAELKNSIKLKSDINFATECTRTPSRSLEEGIENVTWSTRESNKSSTEVKLRRSAAKSSLFKQRYFPKLASGDIAGAKKRLQLNTPTKSRNTLAVQQDVIELLDCSLIETPQRSSLKRKVTFTGIKGSPKKIPCVSDEEDLLLDIKPLDEQPERTTTNLLTPCQRIQDSSLKISSSAVTESGKGLDEERELETRNSAMTPRSRRKCAEVTAARIAKQLGVLNAAGDKGKGKKCLSPLETSDSDSSDEEDNKRLHTPKRQTKSTPLKFSKNQSRGTPAKDPRNSSKPSTPKTPRNATPRIRSRNQTAQKPVNVLEEARMRLHVSAVPEALPCREKEFQDICNFIESKLLDGTGGCMYISGVPGTGKTATVHEAIHYLQQAAENDEIPAFQFIEINGMKLTDPNQAYVLILKLLTGQKATANHAAELLKKMFCTPGSKRKTVVLVVDELDLLWTRKQNVMYNLFDWPTQKNARLIVLAIANTMDLPERIMMKRVASRLGLTRMSFQPYSYKQLQQIISSRINQLKAFEEDAVQFISRKVAALSGDARRCLDICRRSTEICELNSKRGDSGLVNMAHVMEAVDEMFSSPYINAIRNASLQEQIFLKATIAEYHRLGLEEATIQQIFHQHVALCRLEGLSTPTISDIIAISSRLGACKLLLAESHAKYIGMRIRLNVSQNDVMYALKQDQNAKNTKF</sequence>
<keyword evidence="9" id="KW-0460">Magnesium</keyword>
<comment type="function">
    <text evidence="13">Component of the origin recognition complex (ORC) that binds origins of replication. DNA-binding is ATP-dependent, however specific DNA sequences that define origins of replication have not been identified so far. ORC is required to assemble the pre-replication complex necessary to initiate DNA replication.</text>
</comment>
<keyword evidence="6" id="KW-0479">Metal-binding</keyword>
<evidence type="ECO:0000256" key="2">
    <source>
        <dbReference type="ARBA" id="ARBA00008398"/>
    </source>
</evidence>
<dbReference type="RefSeq" id="XP_034270973.1">
    <property type="nucleotide sequence ID" value="XM_034415082.2"/>
</dbReference>
<keyword evidence="7 13" id="KW-0547">Nucleotide-binding</keyword>
<gene>
    <name evidence="17" type="primary">ORC1</name>
</gene>
<evidence type="ECO:0000256" key="1">
    <source>
        <dbReference type="ARBA" id="ARBA00004123"/>
    </source>
</evidence>
<keyword evidence="10 13" id="KW-0238">DNA-binding</keyword>
<evidence type="ECO:0000256" key="3">
    <source>
        <dbReference type="ARBA" id="ARBA00019081"/>
    </source>
</evidence>
<dbReference type="CTD" id="4998"/>
<dbReference type="Gene3D" id="3.40.50.300">
    <property type="entry name" value="P-loop containing nucleotide triphosphate hydrolases"/>
    <property type="match status" value="1"/>
</dbReference>
<feature type="region of interest" description="Disordered" evidence="14">
    <location>
        <begin position="404"/>
        <end position="490"/>
    </location>
</feature>
<dbReference type="PROSITE" id="PS51038">
    <property type="entry name" value="BAH"/>
    <property type="match status" value="1"/>
</dbReference>
<dbReference type="InParanoid" id="A0A6P9BJF4"/>
<dbReference type="GO" id="GO:0006270">
    <property type="term" value="P:DNA replication initiation"/>
    <property type="evidence" value="ECO:0007669"/>
    <property type="project" value="TreeGrafter"/>
</dbReference>
<keyword evidence="5 13" id="KW-0235">DNA replication</keyword>
<dbReference type="KEGG" id="pgut:117664229"/>
<dbReference type="CDD" id="cd00009">
    <property type="entry name" value="AAA"/>
    <property type="match status" value="1"/>
</dbReference>
<dbReference type="SUPFAM" id="SSF52540">
    <property type="entry name" value="P-loop containing nucleoside triphosphate hydrolases"/>
    <property type="match status" value="1"/>
</dbReference>
<dbReference type="Pfam" id="PF00004">
    <property type="entry name" value="AAA"/>
    <property type="match status" value="1"/>
</dbReference>
<comment type="similarity">
    <text evidence="2 13">Belongs to the ORC1 family.</text>
</comment>
<dbReference type="GeneID" id="117664229"/>
<dbReference type="CDD" id="cd08768">
    <property type="entry name" value="Cdc6_C"/>
    <property type="match status" value="1"/>
</dbReference>
<evidence type="ECO:0000259" key="15">
    <source>
        <dbReference type="PROSITE" id="PS51038"/>
    </source>
</evidence>
<comment type="subunit">
    <text evidence="12">Component of ORC, a complex composed of at least 6 subunits: ORC1, ORC2, ORC3, ORC4, ORC5 and ORC6. ORC is regulated in a cell-cycle dependent manner. It is sequentially assembled at the exit from anaphase of mitosis and disassembled as cells enter S phase. Interacts with CDC6 and KAT7/HBO1. Interacts with LRWD1 predominantly during the G1 phase and with less affinity during mitosis, when phosphorylated.</text>
</comment>
<evidence type="ECO:0000256" key="14">
    <source>
        <dbReference type="SAM" id="MobiDB-lite"/>
    </source>
</evidence>
<keyword evidence="4" id="KW-0597">Phosphoprotein</keyword>
<dbReference type="SMART" id="SM00382">
    <property type="entry name" value="AAA"/>
    <property type="match status" value="1"/>
</dbReference>
<dbReference type="GO" id="GO:0046872">
    <property type="term" value="F:metal ion binding"/>
    <property type="evidence" value="ECO:0007669"/>
    <property type="project" value="UniProtKB-KW"/>
</dbReference>
<organism evidence="16 17">
    <name type="scientific">Pantherophis guttatus</name>
    <name type="common">Corn snake</name>
    <name type="synonym">Elaphe guttata</name>
    <dbReference type="NCBI Taxonomy" id="94885"/>
    <lineage>
        <taxon>Eukaryota</taxon>
        <taxon>Metazoa</taxon>
        <taxon>Chordata</taxon>
        <taxon>Craniata</taxon>
        <taxon>Vertebrata</taxon>
        <taxon>Euteleostomi</taxon>
        <taxon>Lepidosauria</taxon>
        <taxon>Squamata</taxon>
        <taxon>Bifurcata</taxon>
        <taxon>Unidentata</taxon>
        <taxon>Episquamata</taxon>
        <taxon>Toxicofera</taxon>
        <taxon>Serpentes</taxon>
        <taxon>Colubroidea</taxon>
        <taxon>Colubridae</taxon>
        <taxon>Colubrinae</taxon>
        <taxon>Pantherophis</taxon>
    </lineage>
</organism>
<comment type="subcellular location">
    <subcellularLocation>
        <location evidence="1 13">Nucleus</location>
    </subcellularLocation>
</comment>
<dbReference type="OMA" id="CEVPVCK"/>
<dbReference type="GO" id="GO:0003688">
    <property type="term" value="F:DNA replication origin binding"/>
    <property type="evidence" value="ECO:0007669"/>
    <property type="project" value="TreeGrafter"/>
</dbReference>
<reference evidence="17" key="1">
    <citation type="submission" date="2025-08" db="UniProtKB">
        <authorList>
            <consortium name="RefSeq"/>
        </authorList>
    </citation>
    <scope>IDENTIFICATION</scope>
    <source>
        <tissue evidence="17">Blood</tissue>
    </source>
</reference>